<proteinExistence type="predicted"/>
<gene>
    <name evidence="1" type="ORF">VPK24_04660</name>
</gene>
<protein>
    <submittedName>
        <fullName evidence="1">Uncharacterized protein</fullName>
    </submittedName>
</protein>
<name>A0ABW7C845_9CYAN</name>
<dbReference type="Proteomes" id="UP001604335">
    <property type="component" value="Unassembled WGS sequence"/>
</dbReference>
<evidence type="ECO:0000313" key="2">
    <source>
        <dbReference type="Proteomes" id="UP001604335"/>
    </source>
</evidence>
<comment type="caution">
    <text evidence="1">The sequence shown here is derived from an EMBL/GenBank/DDBJ whole genome shotgun (WGS) entry which is preliminary data.</text>
</comment>
<dbReference type="RefSeq" id="WP_393010945.1">
    <property type="nucleotide sequence ID" value="NZ_JAZAQF010000028.1"/>
</dbReference>
<organism evidence="1 2">
    <name type="scientific">Limnothrix redekei LRLZ20PSL1</name>
    <dbReference type="NCBI Taxonomy" id="3112953"/>
    <lineage>
        <taxon>Bacteria</taxon>
        <taxon>Bacillati</taxon>
        <taxon>Cyanobacteriota</taxon>
        <taxon>Cyanophyceae</taxon>
        <taxon>Pseudanabaenales</taxon>
        <taxon>Pseudanabaenaceae</taxon>
        <taxon>Limnothrix</taxon>
    </lineage>
</organism>
<sequence>MAGPRQWGDRVGCVGERLRGNGLVGLSPTHRRSPLGITSRFGRVNGGGA</sequence>
<dbReference type="EMBL" id="JAZAQF010000028">
    <property type="protein sequence ID" value="MFG3816917.1"/>
    <property type="molecule type" value="Genomic_DNA"/>
</dbReference>
<accession>A0ABW7C845</accession>
<keyword evidence="2" id="KW-1185">Reference proteome</keyword>
<evidence type="ECO:0000313" key="1">
    <source>
        <dbReference type="EMBL" id="MFG3816917.1"/>
    </source>
</evidence>
<reference evidence="2" key="1">
    <citation type="journal article" date="2024" name="Algal Res.">
        <title>Biochemical, toxicological and genomic investigation of a high-biomass producing Limnothrix strain isolated from Italian shallow drinking water reservoir.</title>
        <authorList>
            <person name="Simonazzi M."/>
            <person name="Shishido T.K."/>
            <person name="Delbaje E."/>
            <person name="Wahlsten M."/>
            <person name="Fewer D.P."/>
            <person name="Sivonen K."/>
            <person name="Pezzolesi L."/>
            <person name="Pistocchi R."/>
        </authorList>
    </citation>
    <scope>NUCLEOTIDE SEQUENCE [LARGE SCALE GENOMIC DNA]</scope>
    <source>
        <strain evidence="2">LRLZ20PSL1</strain>
    </source>
</reference>